<dbReference type="PANTHER" id="PTHR43283">
    <property type="entry name" value="BETA-LACTAMASE-RELATED"/>
    <property type="match status" value="1"/>
</dbReference>
<dbReference type="Gene3D" id="3.40.710.10">
    <property type="entry name" value="DD-peptidase/beta-lactamase superfamily"/>
    <property type="match status" value="1"/>
</dbReference>
<organism evidence="2 3">
    <name type="scientific">Vagococcus salmoninarum</name>
    <dbReference type="NCBI Taxonomy" id="2739"/>
    <lineage>
        <taxon>Bacteria</taxon>
        <taxon>Bacillati</taxon>
        <taxon>Bacillota</taxon>
        <taxon>Bacilli</taxon>
        <taxon>Lactobacillales</taxon>
        <taxon>Enterococcaceae</taxon>
        <taxon>Vagococcus</taxon>
    </lineage>
</organism>
<protein>
    <submittedName>
        <fullName evidence="2">6-aminohexanoate hydrolase</fullName>
    </submittedName>
</protein>
<keyword evidence="2" id="KW-0378">Hydrolase</keyword>
<gene>
    <name evidence="2" type="ORF">CBF35_11025</name>
</gene>
<evidence type="ECO:0000313" key="2">
    <source>
        <dbReference type="EMBL" id="RST93980.1"/>
    </source>
</evidence>
<sequence>MTKRNLRTEDKLAIDKLIKNQHSTIRGLAILSNNQIILETYYGRKTKESKFNVASITKSVMSLLIGIAIDKGYIQSVNERVMSYFPEYSFTDNNKQREQITIKHLLTMTTPFPFQNMREPLTRIRRQPDWIEYGLKIMGNGGRIGTFKYSTTGAHILSAILTKATKMSAREFANLYLFKPLSIDDIPKYQMTFDIEHVFGSKMKGWVSDPLGYNSGGWGLTLTLTEMTKIGQLCLADGAINGLQLISKEWLKESVMAVKNSYGSYGYLWWIGDTDYEYMATGSGGSIIYINEKENIVITIASTVISKHVDRKKLIDKILDMLKSEEEHSGCGR</sequence>
<feature type="domain" description="Beta-lactamase-related" evidence="1">
    <location>
        <begin position="27"/>
        <end position="318"/>
    </location>
</feature>
<dbReference type="GO" id="GO:0016787">
    <property type="term" value="F:hydrolase activity"/>
    <property type="evidence" value="ECO:0007669"/>
    <property type="project" value="UniProtKB-KW"/>
</dbReference>
<dbReference type="InterPro" id="IPR001466">
    <property type="entry name" value="Beta-lactam-related"/>
</dbReference>
<dbReference type="InterPro" id="IPR012338">
    <property type="entry name" value="Beta-lactam/transpept-like"/>
</dbReference>
<accession>A0A429ZJU8</accession>
<dbReference type="PANTHER" id="PTHR43283:SF7">
    <property type="entry name" value="BETA-LACTAMASE-RELATED DOMAIN-CONTAINING PROTEIN"/>
    <property type="match status" value="1"/>
</dbReference>
<dbReference type="Proteomes" id="UP000287239">
    <property type="component" value="Unassembled WGS sequence"/>
</dbReference>
<reference evidence="2 3" key="1">
    <citation type="submission" date="2017-05" db="EMBL/GenBank/DDBJ databases">
        <title>Vagococcus spp. assemblies.</title>
        <authorList>
            <person name="Gulvik C.A."/>
        </authorList>
    </citation>
    <scope>NUCLEOTIDE SEQUENCE [LARGE SCALE GENOMIC DNA]</scope>
    <source>
        <strain evidence="2 3">NCFB 2777</strain>
    </source>
</reference>
<dbReference type="SUPFAM" id="SSF56601">
    <property type="entry name" value="beta-lactamase/transpeptidase-like"/>
    <property type="match status" value="1"/>
</dbReference>
<dbReference type="RefSeq" id="WP_126781111.1">
    <property type="nucleotide sequence ID" value="NZ_NGJU01000017.1"/>
</dbReference>
<comment type="caution">
    <text evidence="2">The sequence shown here is derived from an EMBL/GenBank/DDBJ whole genome shotgun (WGS) entry which is preliminary data.</text>
</comment>
<dbReference type="OrthoDB" id="9773047at2"/>
<dbReference type="Pfam" id="PF00144">
    <property type="entry name" value="Beta-lactamase"/>
    <property type="match status" value="1"/>
</dbReference>
<dbReference type="EMBL" id="NGJU01000017">
    <property type="protein sequence ID" value="RST93980.1"/>
    <property type="molecule type" value="Genomic_DNA"/>
</dbReference>
<name>A0A429ZJU8_9ENTE</name>
<evidence type="ECO:0000313" key="3">
    <source>
        <dbReference type="Proteomes" id="UP000287239"/>
    </source>
</evidence>
<dbReference type="AlphaFoldDB" id="A0A429ZJU8"/>
<proteinExistence type="predicted"/>
<keyword evidence="3" id="KW-1185">Reference proteome</keyword>
<dbReference type="InterPro" id="IPR050789">
    <property type="entry name" value="Diverse_Enzym_Activities"/>
</dbReference>
<evidence type="ECO:0000259" key="1">
    <source>
        <dbReference type="Pfam" id="PF00144"/>
    </source>
</evidence>
<dbReference type="GeneID" id="98568907"/>